<proteinExistence type="inferred from homology"/>
<dbReference type="Gene3D" id="1.10.630.10">
    <property type="entry name" value="Cytochrome P450"/>
    <property type="match status" value="1"/>
</dbReference>
<evidence type="ECO:0000256" key="16">
    <source>
        <dbReference type="SAM" id="Phobius"/>
    </source>
</evidence>
<dbReference type="InterPro" id="IPR050476">
    <property type="entry name" value="Insect_CytP450_Detox"/>
</dbReference>
<feature type="transmembrane region" description="Helical" evidence="16">
    <location>
        <begin position="6"/>
        <end position="22"/>
    </location>
</feature>
<evidence type="ECO:0000256" key="6">
    <source>
        <dbReference type="ARBA" id="ARBA00022617"/>
    </source>
</evidence>
<evidence type="ECO:0000256" key="1">
    <source>
        <dbReference type="ARBA" id="ARBA00001971"/>
    </source>
</evidence>
<dbReference type="SUPFAM" id="SSF48264">
    <property type="entry name" value="Cytochrome P450"/>
    <property type="match status" value="1"/>
</dbReference>
<keyword evidence="7 14" id="KW-0479">Metal-binding</keyword>
<protein>
    <submittedName>
        <fullName evidence="17">Putative cytochrome</fullName>
    </submittedName>
</protein>
<dbReference type="CDD" id="cd11056">
    <property type="entry name" value="CYP6-like"/>
    <property type="match status" value="1"/>
</dbReference>
<keyword evidence="16" id="KW-0812">Transmembrane</keyword>
<dbReference type="InterPro" id="IPR017972">
    <property type="entry name" value="Cyt_P450_CS"/>
</dbReference>
<name>A0A1L8E3Y8_9DIPT</name>
<dbReference type="GO" id="GO:0005506">
    <property type="term" value="F:iron ion binding"/>
    <property type="evidence" value="ECO:0007669"/>
    <property type="project" value="InterPro"/>
</dbReference>
<keyword evidence="13 16" id="KW-0472">Membrane</keyword>
<evidence type="ECO:0000256" key="9">
    <source>
        <dbReference type="ARBA" id="ARBA00022848"/>
    </source>
</evidence>
<dbReference type="GO" id="GO:0020037">
    <property type="term" value="F:heme binding"/>
    <property type="evidence" value="ECO:0007669"/>
    <property type="project" value="InterPro"/>
</dbReference>
<evidence type="ECO:0000256" key="5">
    <source>
        <dbReference type="ARBA" id="ARBA00010617"/>
    </source>
</evidence>
<dbReference type="Pfam" id="PF00067">
    <property type="entry name" value="p450"/>
    <property type="match status" value="1"/>
</dbReference>
<evidence type="ECO:0000256" key="10">
    <source>
        <dbReference type="ARBA" id="ARBA00023002"/>
    </source>
</evidence>
<evidence type="ECO:0000256" key="15">
    <source>
        <dbReference type="RuleBase" id="RU000461"/>
    </source>
</evidence>
<keyword evidence="6 14" id="KW-0349">Heme</keyword>
<evidence type="ECO:0000256" key="12">
    <source>
        <dbReference type="ARBA" id="ARBA00023033"/>
    </source>
</evidence>
<keyword evidence="8" id="KW-0256">Endoplasmic reticulum</keyword>
<feature type="binding site" description="axial binding residue" evidence="14">
    <location>
        <position position="442"/>
    </location>
    <ligand>
        <name>heme</name>
        <dbReference type="ChEBI" id="CHEBI:30413"/>
    </ligand>
    <ligandPart>
        <name>Fe</name>
        <dbReference type="ChEBI" id="CHEBI:18248"/>
    </ligandPart>
</feature>
<dbReference type="PROSITE" id="PS00086">
    <property type="entry name" value="CYTOCHROME_P450"/>
    <property type="match status" value="1"/>
</dbReference>
<evidence type="ECO:0000256" key="11">
    <source>
        <dbReference type="ARBA" id="ARBA00023004"/>
    </source>
</evidence>
<organism evidence="17">
    <name type="scientific">Nyssomyia neivai</name>
    <dbReference type="NCBI Taxonomy" id="330878"/>
    <lineage>
        <taxon>Eukaryota</taxon>
        <taxon>Metazoa</taxon>
        <taxon>Ecdysozoa</taxon>
        <taxon>Arthropoda</taxon>
        <taxon>Hexapoda</taxon>
        <taxon>Insecta</taxon>
        <taxon>Pterygota</taxon>
        <taxon>Neoptera</taxon>
        <taxon>Endopterygota</taxon>
        <taxon>Diptera</taxon>
        <taxon>Nematocera</taxon>
        <taxon>Psychodoidea</taxon>
        <taxon>Psychodidae</taxon>
        <taxon>Nyssomyia</taxon>
    </lineage>
</organism>
<dbReference type="EMBL" id="GFDF01000624">
    <property type="protein sequence ID" value="JAV13460.1"/>
    <property type="molecule type" value="Transcribed_RNA"/>
</dbReference>
<dbReference type="FunFam" id="1.10.630.10:FF:000042">
    <property type="entry name" value="Cytochrome P450"/>
    <property type="match status" value="1"/>
</dbReference>
<dbReference type="InterPro" id="IPR036396">
    <property type="entry name" value="Cyt_P450_sf"/>
</dbReference>
<accession>A0A1L8E3Y8</accession>
<dbReference type="GO" id="GO:0004497">
    <property type="term" value="F:monooxygenase activity"/>
    <property type="evidence" value="ECO:0007669"/>
    <property type="project" value="UniProtKB-KW"/>
</dbReference>
<dbReference type="AlphaFoldDB" id="A0A1L8E3Y8"/>
<evidence type="ECO:0000256" key="14">
    <source>
        <dbReference type="PIRSR" id="PIRSR602401-1"/>
    </source>
</evidence>
<dbReference type="InterPro" id="IPR002401">
    <property type="entry name" value="Cyt_P450_E_grp-I"/>
</dbReference>
<evidence type="ECO:0000256" key="2">
    <source>
        <dbReference type="ARBA" id="ARBA00003690"/>
    </source>
</evidence>
<evidence type="ECO:0000256" key="3">
    <source>
        <dbReference type="ARBA" id="ARBA00004174"/>
    </source>
</evidence>
<evidence type="ECO:0000256" key="4">
    <source>
        <dbReference type="ARBA" id="ARBA00004406"/>
    </source>
</evidence>
<dbReference type="PRINTS" id="PR00385">
    <property type="entry name" value="P450"/>
</dbReference>
<evidence type="ECO:0000313" key="17">
    <source>
        <dbReference type="EMBL" id="JAV13460.1"/>
    </source>
</evidence>
<comment type="similarity">
    <text evidence="5 15">Belongs to the cytochrome P450 family.</text>
</comment>
<comment type="subcellular location">
    <subcellularLocation>
        <location evidence="4">Endoplasmic reticulum membrane</location>
        <topology evidence="4">Peripheral membrane protein</topology>
    </subcellularLocation>
    <subcellularLocation>
        <location evidence="3">Microsome membrane</location>
        <topology evidence="3">Peripheral membrane protein</topology>
    </subcellularLocation>
</comment>
<dbReference type="GO" id="GO:0016705">
    <property type="term" value="F:oxidoreductase activity, acting on paired donors, with incorporation or reduction of molecular oxygen"/>
    <property type="evidence" value="ECO:0007669"/>
    <property type="project" value="InterPro"/>
</dbReference>
<keyword evidence="11 14" id="KW-0408">Iron</keyword>
<comment type="function">
    <text evidence="2">May be involved in the metabolism of insect hormones and in the breakdown of synthetic insecticides.</text>
</comment>
<sequence length="499" mass="57339">MLVLLYGLFIFGSAIYFFLTWNNKHWEKRGLPFVEPNLFSGNFPSLLTQKRNIAYDYEDLYNKFKGKFSVAGIFSMRQPQYFITDADVAKDILISKFKNFHDNEFADMIDKKKDPIFGNNPFMLKGQEWKEKRAEITPAFTQLRLKAMYPVIDDVGNRLKKFLLREKHQAIDARDLAENFTTDVVSSCIFGADAGALSGNKSPIKEMGKNILGFTPKIIIYFILAQVIPSLKKYVKIGFVPKHVEEFFVKLTKDAIVLRNKSSTIRDDYLTYLLELRAKKNLSDTQMTSHAISFFTDGFITSSVVLAFALYELARSKDAQYKLRKEIRETIEKHGQITFELVQDMPYLEQVMSENLRLNPPLAFITKVCTESCELPLTENKMVPVEKGYNVILPMRSIQRDPRYFENPEEFIPERFAPEKGGTKIYKDKGAFLAFGDGPRICLGMRFAQTQIKVAIAAIVQNFEVTLDPRTAINPVLHPKEVIPTIIGGIWLRFKELKE</sequence>
<keyword evidence="9" id="KW-0492">Microsome</keyword>
<comment type="cofactor">
    <cofactor evidence="1 14">
        <name>heme</name>
        <dbReference type="ChEBI" id="CHEBI:30413"/>
    </cofactor>
</comment>
<evidence type="ECO:0000256" key="7">
    <source>
        <dbReference type="ARBA" id="ARBA00022723"/>
    </source>
</evidence>
<dbReference type="PANTHER" id="PTHR24292:SF84">
    <property type="entry name" value="CYTOCHROME P450 28A5-RELATED"/>
    <property type="match status" value="1"/>
</dbReference>
<dbReference type="PANTHER" id="PTHR24292">
    <property type="entry name" value="CYTOCHROME P450"/>
    <property type="match status" value="1"/>
</dbReference>
<evidence type="ECO:0000256" key="8">
    <source>
        <dbReference type="ARBA" id="ARBA00022824"/>
    </source>
</evidence>
<keyword evidence="12 15" id="KW-0503">Monooxygenase</keyword>
<dbReference type="InterPro" id="IPR001128">
    <property type="entry name" value="Cyt_P450"/>
</dbReference>
<evidence type="ECO:0000256" key="13">
    <source>
        <dbReference type="ARBA" id="ARBA00023136"/>
    </source>
</evidence>
<keyword evidence="16" id="KW-1133">Transmembrane helix</keyword>
<keyword evidence="10 15" id="KW-0560">Oxidoreductase</keyword>
<dbReference type="PRINTS" id="PR00463">
    <property type="entry name" value="EP450I"/>
</dbReference>
<dbReference type="GO" id="GO:0005789">
    <property type="term" value="C:endoplasmic reticulum membrane"/>
    <property type="evidence" value="ECO:0007669"/>
    <property type="project" value="UniProtKB-SubCell"/>
</dbReference>
<reference evidence="17" key="1">
    <citation type="submission" date="2016-12" db="EMBL/GenBank/DDBJ databases">
        <title>An insight into the sialome and mialome of the sand fly, Nyssomyia neivai.</title>
        <authorList>
            <person name="Sebastian V."/>
            <person name="Goulart T.M."/>
            <person name="Oliveira W."/>
            <person name="Calvo E."/>
            <person name="Oliveira L.F."/>
            <person name="Pinto M.C."/>
            <person name="Rosselino A.M."/>
            <person name="Ribeiro J.M."/>
        </authorList>
    </citation>
    <scope>NUCLEOTIDE SEQUENCE</scope>
</reference>